<keyword evidence="3" id="KW-1185">Reference proteome</keyword>
<comment type="caution">
    <text evidence="2">The sequence shown here is derived from an EMBL/GenBank/DDBJ whole genome shotgun (WGS) entry which is preliminary data.</text>
</comment>
<reference evidence="2 3" key="1">
    <citation type="submission" date="2021-05" db="EMBL/GenBank/DDBJ databases">
        <title>A Polyphasic approach of four new species of the genus Ohtaekwangia: Ohtaekwangia histidinii sp. nov., Ohtaekwangia cretensis sp. nov., Ohtaekwangia indiensis sp. nov., Ohtaekwangia reichenbachii sp. nov. from diverse environment.</title>
        <authorList>
            <person name="Octaviana S."/>
        </authorList>
    </citation>
    <scope>NUCLEOTIDE SEQUENCE [LARGE SCALE GENOMIC DNA]</scope>
    <source>
        <strain evidence="2 3">PWU5</strain>
    </source>
</reference>
<dbReference type="Proteomes" id="UP001319080">
    <property type="component" value="Unassembled WGS sequence"/>
</dbReference>
<name>A0AAP2DU06_9BACT</name>
<accession>A0AAP2DU06</accession>
<organism evidence="2 3">
    <name type="scientific">Dawidia cretensis</name>
    <dbReference type="NCBI Taxonomy" id="2782350"/>
    <lineage>
        <taxon>Bacteria</taxon>
        <taxon>Pseudomonadati</taxon>
        <taxon>Bacteroidota</taxon>
        <taxon>Cytophagia</taxon>
        <taxon>Cytophagales</taxon>
        <taxon>Chryseotaleaceae</taxon>
        <taxon>Dawidia</taxon>
    </lineage>
</organism>
<sequence length="269" mass="31071">MRTITINALSRGLFLTNMVVYFMILLALFSCQNEGEVKIERYSNGNLKYEIFYLSDSVKHGLAKTYYYEGVIKEEIEFTNGKREGKYINYHKNGSIKGEAEYSNDKVEGYSYYYNEQGALMTKSFWYNGKKFGPTSFYRENGLIRKFVICDFDEKIIYIINWNEDGKKIKEEGLVFGPTIYKQNSTNGDSICLVIAVSQPPGYKSIIRVKELREDKVIKESAIKVVNSLATYCVPRGGNIGYSIKFLGEIREIETDYLVMQDSIMQRMD</sequence>
<dbReference type="Gene3D" id="3.90.930.1">
    <property type="match status" value="1"/>
</dbReference>
<keyword evidence="1" id="KW-0472">Membrane</keyword>
<proteinExistence type="predicted"/>
<dbReference type="AlphaFoldDB" id="A0AAP2DU06"/>
<dbReference type="PROSITE" id="PS51257">
    <property type="entry name" value="PROKAR_LIPOPROTEIN"/>
    <property type="match status" value="1"/>
</dbReference>
<evidence type="ECO:0000313" key="3">
    <source>
        <dbReference type="Proteomes" id="UP001319080"/>
    </source>
</evidence>
<evidence type="ECO:0000256" key="1">
    <source>
        <dbReference type="SAM" id="Phobius"/>
    </source>
</evidence>
<keyword evidence="1" id="KW-0812">Transmembrane</keyword>
<dbReference type="EMBL" id="JAHESE010000002">
    <property type="protein sequence ID" value="MBT1707525.1"/>
    <property type="molecule type" value="Genomic_DNA"/>
</dbReference>
<evidence type="ECO:0008006" key="4">
    <source>
        <dbReference type="Google" id="ProtNLM"/>
    </source>
</evidence>
<protein>
    <recommendedName>
        <fullName evidence="4">MORN repeat protein</fullName>
    </recommendedName>
</protein>
<keyword evidence="1" id="KW-1133">Transmembrane helix</keyword>
<evidence type="ECO:0000313" key="2">
    <source>
        <dbReference type="EMBL" id="MBT1707525.1"/>
    </source>
</evidence>
<feature type="transmembrane region" description="Helical" evidence="1">
    <location>
        <begin position="12"/>
        <end position="29"/>
    </location>
</feature>
<gene>
    <name evidence="2" type="ORF">KK062_04795</name>
</gene>
<dbReference type="RefSeq" id="WP_254083111.1">
    <property type="nucleotide sequence ID" value="NZ_JAHESE010000002.1"/>
</dbReference>
<dbReference type="SUPFAM" id="SSF82185">
    <property type="entry name" value="Histone H3 K4-specific methyltransferase SET7/9 N-terminal domain"/>
    <property type="match status" value="1"/>
</dbReference>